<dbReference type="InterPro" id="IPR013430">
    <property type="entry name" value="Toxin_antidote_HigA"/>
</dbReference>
<name>A0A545SLI8_9GAMM</name>
<dbReference type="Proteomes" id="UP000319732">
    <property type="component" value="Unassembled WGS sequence"/>
</dbReference>
<organism evidence="3 4">
    <name type="scientific">Exilibacterium tricleocarpae</name>
    <dbReference type="NCBI Taxonomy" id="2591008"/>
    <lineage>
        <taxon>Bacteria</taxon>
        <taxon>Pseudomonadati</taxon>
        <taxon>Pseudomonadota</taxon>
        <taxon>Gammaproteobacteria</taxon>
        <taxon>Cellvibrionales</taxon>
        <taxon>Cellvibrionaceae</taxon>
        <taxon>Exilibacterium</taxon>
    </lineage>
</organism>
<evidence type="ECO:0000313" key="3">
    <source>
        <dbReference type="EMBL" id="TQV65696.1"/>
    </source>
</evidence>
<dbReference type="PANTHER" id="PTHR36924:SF1">
    <property type="entry name" value="ANTITOXIN HIGA-1"/>
    <property type="match status" value="1"/>
</dbReference>
<dbReference type="OrthoDB" id="9793869at2"/>
<dbReference type="EMBL" id="VHSG01000056">
    <property type="protein sequence ID" value="TQV65696.1"/>
    <property type="molecule type" value="Genomic_DNA"/>
</dbReference>
<evidence type="ECO:0000313" key="4">
    <source>
        <dbReference type="Proteomes" id="UP000319732"/>
    </source>
</evidence>
<proteinExistence type="predicted"/>
<dbReference type="CDD" id="cd00093">
    <property type="entry name" value="HTH_XRE"/>
    <property type="match status" value="1"/>
</dbReference>
<gene>
    <name evidence="3" type="ORF">FKG94_28260</name>
</gene>
<accession>A0A545SLI8</accession>
<dbReference type="NCBIfam" id="TIGR02607">
    <property type="entry name" value="antidote_HigA"/>
    <property type="match status" value="1"/>
</dbReference>
<dbReference type="InterPro" id="IPR001387">
    <property type="entry name" value="Cro/C1-type_HTH"/>
</dbReference>
<dbReference type="SUPFAM" id="SSF47413">
    <property type="entry name" value="lambda repressor-like DNA-binding domains"/>
    <property type="match status" value="1"/>
</dbReference>
<protein>
    <submittedName>
        <fullName evidence="3">HigA family addiction module antidote protein</fullName>
    </submittedName>
</protein>
<dbReference type="Pfam" id="PF01381">
    <property type="entry name" value="HTH_3"/>
    <property type="match status" value="1"/>
</dbReference>
<dbReference type="PANTHER" id="PTHR36924">
    <property type="entry name" value="ANTITOXIN HIGA-1"/>
    <property type="match status" value="1"/>
</dbReference>
<comment type="caution">
    <text evidence="3">The sequence shown here is derived from an EMBL/GenBank/DDBJ whole genome shotgun (WGS) entry which is preliminary data.</text>
</comment>
<dbReference type="AlphaFoldDB" id="A0A545SLI8"/>
<keyword evidence="1" id="KW-0238">DNA-binding</keyword>
<dbReference type="RefSeq" id="WP_142930307.1">
    <property type="nucleotide sequence ID" value="NZ_ML660131.1"/>
</dbReference>
<dbReference type="Gene3D" id="1.10.260.40">
    <property type="entry name" value="lambda repressor-like DNA-binding domains"/>
    <property type="match status" value="1"/>
</dbReference>
<dbReference type="GO" id="GO:0003677">
    <property type="term" value="F:DNA binding"/>
    <property type="evidence" value="ECO:0007669"/>
    <property type="project" value="UniProtKB-KW"/>
</dbReference>
<feature type="domain" description="HTH cro/C1-type" evidence="2">
    <location>
        <begin position="27"/>
        <end position="72"/>
    </location>
</feature>
<dbReference type="SMART" id="SM00530">
    <property type="entry name" value="HTH_XRE"/>
    <property type="match status" value="1"/>
</dbReference>
<evidence type="ECO:0000259" key="2">
    <source>
        <dbReference type="PROSITE" id="PS50943"/>
    </source>
</evidence>
<dbReference type="PROSITE" id="PS50943">
    <property type="entry name" value="HTH_CROC1"/>
    <property type="match status" value="1"/>
</dbReference>
<evidence type="ECO:0000256" key="1">
    <source>
        <dbReference type="ARBA" id="ARBA00023125"/>
    </source>
</evidence>
<reference evidence="3 4" key="1">
    <citation type="submission" date="2019-06" db="EMBL/GenBank/DDBJ databases">
        <title>Whole genome sequence for Cellvibrionaceae sp. R142.</title>
        <authorList>
            <person name="Wang G."/>
        </authorList>
    </citation>
    <scope>NUCLEOTIDE SEQUENCE [LARGE SCALE GENOMIC DNA]</scope>
    <source>
        <strain evidence="3 4">R142</strain>
    </source>
</reference>
<dbReference type="InterPro" id="IPR010982">
    <property type="entry name" value="Lambda_DNA-bd_dom_sf"/>
</dbReference>
<keyword evidence="4" id="KW-1185">Reference proteome</keyword>
<sequence length="105" mass="12577">MVRIPTKRIPTHPGEMLLEEFLTPMEITQRELADAIHVPYQRVNELVNQRRGVTPSTALRLARFFNVSADFWLNLQVRWDLYKVQQSEKDELKKIQDFHHYQRMA</sequence>